<protein>
    <recommendedName>
        <fullName evidence="4">F-box domain-containing protein</fullName>
    </recommendedName>
</protein>
<name>A0A074S6W2_9AGAM</name>
<organism evidence="2 3">
    <name type="scientific">Rhizoctonia solani 123E</name>
    <dbReference type="NCBI Taxonomy" id="1423351"/>
    <lineage>
        <taxon>Eukaryota</taxon>
        <taxon>Fungi</taxon>
        <taxon>Dikarya</taxon>
        <taxon>Basidiomycota</taxon>
        <taxon>Agaricomycotina</taxon>
        <taxon>Agaricomycetes</taxon>
        <taxon>Cantharellales</taxon>
        <taxon>Ceratobasidiaceae</taxon>
        <taxon>Rhizoctonia</taxon>
    </lineage>
</organism>
<sequence length="393" mass="43575">MKMATTLPIEILMIIAKYASRSLLHRLSLVSREIYSITMPLLYASIPDLSKCMPRTIRCLLTLSTKPELARMVYSFSLTLSQSHALRAFHRLISHALSNMTSLGRLSIHSTVPICSILSQMSCQLTELSYYSLPSDLYPVSNFLSTQPTIEKLNIICQADGLSNLAPNALPALRSLSAPVELLLTPLLSHLSRPSRLSVLHAMTNVGHFAQLARALREITSPRPLELLVGIDTSTNPGAVEVASLGLACLAPAAPFVTSLNLNILRGYIQPDELHDIFAFALPRFPNLKTFTMMSPPPYEITYTRDFQMRKLSHTISLIYGELSSLQLPIDTPLPLPAMQSEPGPAQHQPNSDALHDQSCHTKMLREWGQIHPGLECVIFPGALYNLEAFRWD</sequence>
<evidence type="ECO:0000313" key="3">
    <source>
        <dbReference type="Proteomes" id="UP000027456"/>
    </source>
</evidence>
<comment type="caution">
    <text evidence="2">The sequence shown here is derived from an EMBL/GenBank/DDBJ whole genome shotgun (WGS) entry which is preliminary data.</text>
</comment>
<gene>
    <name evidence="2" type="ORF">V565_243620</name>
</gene>
<dbReference type="AlphaFoldDB" id="A0A074S6W2"/>
<dbReference type="Proteomes" id="UP000027456">
    <property type="component" value="Unassembled WGS sequence"/>
</dbReference>
<dbReference type="EMBL" id="AZST01001518">
    <property type="protein sequence ID" value="KEP45757.1"/>
    <property type="molecule type" value="Genomic_DNA"/>
</dbReference>
<keyword evidence="3" id="KW-1185">Reference proteome</keyword>
<accession>A0A074S6W2</accession>
<dbReference type="HOGENOM" id="CLU_065423_0_0_1"/>
<evidence type="ECO:0000313" key="2">
    <source>
        <dbReference type="EMBL" id="KEP45757.1"/>
    </source>
</evidence>
<reference evidence="2 3" key="1">
    <citation type="submission" date="2013-12" db="EMBL/GenBank/DDBJ databases">
        <authorList>
            <person name="Cubeta M."/>
            <person name="Pakala S."/>
            <person name="Fedorova N."/>
            <person name="Thomas E."/>
            <person name="Dean R."/>
            <person name="Jabaji S."/>
            <person name="Neate S."/>
            <person name="Toda T."/>
            <person name="Tavantzis S."/>
            <person name="Vilgalys R."/>
            <person name="Bharathan N."/>
            <person name="Pakala S."/>
            <person name="Losada L.S."/>
            <person name="Zafar N."/>
            <person name="Nierman W."/>
        </authorList>
    </citation>
    <scope>NUCLEOTIDE SEQUENCE [LARGE SCALE GENOMIC DNA]</scope>
    <source>
        <strain evidence="2 3">123E</strain>
    </source>
</reference>
<proteinExistence type="predicted"/>
<evidence type="ECO:0000256" key="1">
    <source>
        <dbReference type="SAM" id="MobiDB-lite"/>
    </source>
</evidence>
<dbReference type="OrthoDB" id="613763at2759"/>
<feature type="region of interest" description="Disordered" evidence="1">
    <location>
        <begin position="336"/>
        <end position="356"/>
    </location>
</feature>
<evidence type="ECO:0008006" key="4">
    <source>
        <dbReference type="Google" id="ProtNLM"/>
    </source>
</evidence>